<dbReference type="EMBL" id="JAQQWN010000004">
    <property type="protein sequence ID" value="KAK8088699.1"/>
    <property type="molecule type" value="Genomic_DNA"/>
</dbReference>
<protein>
    <submittedName>
        <fullName evidence="2">PHD-finger domain-containing protein</fullName>
    </submittedName>
</protein>
<organism evidence="2 3">
    <name type="scientific">Apiospora hydei</name>
    <dbReference type="NCBI Taxonomy" id="1337664"/>
    <lineage>
        <taxon>Eukaryota</taxon>
        <taxon>Fungi</taxon>
        <taxon>Dikarya</taxon>
        <taxon>Ascomycota</taxon>
        <taxon>Pezizomycotina</taxon>
        <taxon>Sordariomycetes</taxon>
        <taxon>Xylariomycetidae</taxon>
        <taxon>Amphisphaeriales</taxon>
        <taxon>Apiosporaceae</taxon>
        <taxon>Apiospora</taxon>
    </lineage>
</organism>
<feature type="region of interest" description="Disordered" evidence="1">
    <location>
        <begin position="134"/>
        <end position="162"/>
    </location>
</feature>
<sequence length="162" mass="17809">MSGDPSRPRQDTPWLRFQPLFSYSSVPLVIQTLTLPVRNKRRRLSFSPSPVFETPKTSQPSFEVSSSSNWTPLFAQDYPVFNATPGSLRGGAQAPFIDFSVTTPPYHQVAGHKRPLSADDLAVEIASHVNHFSPNPSLSLPPVDPARRLQSSPGPWQSDTAA</sequence>
<comment type="caution">
    <text evidence="2">The sequence shown here is derived from an EMBL/GenBank/DDBJ whole genome shotgun (WGS) entry which is preliminary data.</text>
</comment>
<proteinExistence type="predicted"/>
<accession>A0ABR1X016</accession>
<gene>
    <name evidence="2" type="ORF">PG997_003660</name>
</gene>
<dbReference type="RefSeq" id="XP_066671593.1">
    <property type="nucleotide sequence ID" value="XM_066807975.1"/>
</dbReference>
<evidence type="ECO:0000313" key="3">
    <source>
        <dbReference type="Proteomes" id="UP001433268"/>
    </source>
</evidence>
<evidence type="ECO:0000313" key="2">
    <source>
        <dbReference type="EMBL" id="KAK8088699.1"/>
    </source>
</evidence>
<feature type="compositionally biased region" description="Polar residues" evidence="1">
    <location>
        <begin position="149"/>
        <end position="162"/>
    </location>
</feature>
<dbReference type="GeneID" id="92041035"/>
<evidence type="ECO:0000256" key="1">
    <source>
        <dbReference type="SAM" id="MobiDB-lite"/>
    </source>
</evidence>
<reference evidence="2 3" key="1">
    <citation type="submission" date="2023-01" db="EMBL/GenBank/DDBJ databases">
        <title>Analysis of 21 Apiospora genomes using comparative genomics revels a genus with tremendous synthesis potential of carbohydrate active enzymes and secondary metabolites.</title>
        <authorList>
            <person name="Sorensen T."/>
        </authorList>
    </citation>
    <scope>NUCLEOTIDE SEQUENCE [LARGE SCALE GENOMIC DNA]</scope>
    <source>
        <strain evidence="2 3">CBS 114990</strain>
    </source>
</reference>
<keyword evidence="3" id="KW-1185">Reference proteome</keyword>
<dbReference type="Proteomes" id="UP001433268">
    <property type="component" value="Unassembled WGS sequence"/>
</dbReference>
<name>A0ABR1X016_9PEZI</name>